<evidence type="ECO:0000259" key="1">
    <source>
        <dbReference type="PROSITE" id="PS50181"/>
    </source>
</evidence>
<comment type="caution">
    <text evidence="2">The sequence shown here is derived from an EMBL/GenBank/DDBJ whole genome shotgun (WGS) entry which is preliminary data.</text>
</comment>
<organism evidence="2 3">
    <name type="scientific">Sphaerosporella brunnea</name>
    <dbReference type="NCBI Taxonomy" id="1250544"/>
    <lineage>
        <taxon>Eukaryota</taxon>
        <taxon>Fungi</taxon>
        <taxon>Dikarya</taxon>
        <taxon>Ascomycota</taxon>
        <taxon>Pezizomycotina</taxon>
        <taxon>Pezizomycetes</taxon>
        <taxon>Pezizales</taxon>
        <taxon>Pyronemataceae</taxon>
        <taxon>Sphaerosporella</taxon>
    </lineage>
</organism>
<dbReference type="AlphaFoldDB" id="A0A5J5EDV0"/>
<keyword evidence="3" id="KW-1185">Reference proteome</keyword>
<feature type="domain" description="F-box" evidence="1">
    <location>
        <begin position="39"/>
        <end position="86"/>
    </location>
</feature>
<name>A0A5J5EDV0_9PEZI</name>
<gene>
    <name evidence="2" type="ORF">FN846DRAFT_550626</name>
</gene>
<dbReference type="SMART" id="SM00256">
    <property type="entry name" value="FBOX"/>
    <property type="match status" value="1"/>
</dbReference>
<dbReference type="Proteomes" id="UP000326924">
    <property type="component" value="Unassembled WGS sequence"/>
</dbReference>
<dbReference type="InterPro" id="IPR001810">
    <property type="entry name" value="F-box_dom"/>
</dbReference>
<evidence type="ECO:0000313" key="3">
    <source>
        <dbReference type="Proteomes" id="UP000326924"/>
    </source>
</evidence>
<dbReference type="CDD" id="cd09917">
    <property type="entry name" value="F-box_SF"/>
    <property type="match status" value="1"/>
</dbReference>
<dbReference type="Gene3D" id="1.20.1280.50">
    <property type="match status" value="1"/>
</dbReference>
<dbReference type="OrthoDB" id="3800738at2759"/>
<dbReference type="SUPFAM" id="SSF81383">
    <property type="entry name" value="F-box domain"/>
    <property type="match status" value="1"/>
</dbReference>
<dbReference type="Pfam" id="PF12937">
    <property type="entry name" value="F-box-like"/>
    <property type="match status" value="1"/>
</dbReference>
<accession>A0A5J5EDV0</accession>
<dbReference type="InParanoid" id="A0A5J5EDV0"/>
<dbReference type="PROSITE" id="PS50181">
    <property type="entry name" value="FBOX"/>
    <property type="match status" value="1"/>
</dbReference>
<proteinExistence type="predicted"/>
<dbReference type="InterPro" id="IPR036047">
    <property type="entry name" value="F-box-like_dom_sf"/>
</dbReference>
<dbReference type="EMBL" id="VXIS01000479">
    <property type="protein sequence ID" value="KAA8893217.1"/>
    <property type="molecule type" value="Genomic_DNA"/>
</dbReference>
<sequence>MVVMAVISIYNGGPRCSASSTFTYIHTYIRTGKKQTHMASHVVDIPNFLLDHILLNLGMRDLLSARRVCRAWNDTILSRQQLRRKLFLQPPTIDTQQLRQPVALHPVLHRLQSNWGCPGVPILLTKPDAEAPLKPLAEVYGGELIAAEEAGEEGEEEEEGLDPEFTLHAVLLKDSPVKDHFATEPALTKFVITLPSYSLNVLRDDGVRVWDVAAGVKGLVEQIGKCREEDSWGVNCFARGGVSTLDGFRQTNRMLHDQLNRKFIALFRYGAGICLRCFPVCQPRLRLLTRQFCVQGVKRRADCIHTYFCGLYPYFRDATHAGGLHKGGSELHGMDP</sequence>
<reference evidence="2 3" key="1">
    <citation type="submission" date="2019-09" db="EMBL/GenBank/DDBJ databases">
        <title>Draft genome of the ectomycorrhizal ascomycete Sphaerosporella brunnea.</title>
        <authorList>
            <consortium name="DOE Joint Genome Institute"/>
            <person name="Benucci G.M."/>
            <person name="Marozzi G."/>
            <person name="Antonielli L."/>
            <person name="Sanchez S."/>
            <person name="Marco P."/>
            <person name="Wang X."/>
            <person name="Falini L.B."/>
            <person name="Barry K."/>
            <person name="Haridas S."/>
            <person name="Lipzen A."/>
            <person name="Labutti K."/>
            <person name="Grigoriev I.V."/>
            <person name="Murat C."/>
            <person name="Martin F."/>
            <person name="Albertini E."/>
            <person name="Donnini D."/>
            <person name="Bonito G."/>
        </authorList>
    </citation>
    <scope>NUCLEOTIDE SEQUENCE [LARGE SCALE GENOMIC DNA]</scope>
    <source>
        <strain evidence="2 3">Sb_GMNB300</strain>
    </source>
</reference>
<protein>
    <recommendedName>
        <fullName evidence="1">F-box domain-containing protein</fullName>
    </recommendedName>
</protein>
<evidence type="ECO:0000313" key="2">
    <source>
        <dbReference type="EMBL" id="KAA8893217.1"/>
    </source>
</evidence>